<accession>A0A813FJZ6</accession>
<dbReference type="InterPro" id="IPR020846">
    <property type="entry name" value="MFS_dom"/>
</dbReference>
<feature type="transmembrane region" description="Helical" evidence="7">
    <location>
        <begin position="307"/>
        <end position="328"/>
    </location>
</feature>
<evidence type="ECO:0000256" key="6">
    <source>
        <dbReference type="ARBA" id="ARBA00024338"/>
    </source>
</evidence>
<feature type="transmembrane region" description="Helical" evidence="7">
    <location>
        <begin position="70"/>
        <end position="88"/>
    </location>
</feature>
<dbReference type="InterPro" id="IPR011701">
    <property type="entry name" value="MFS"/>
</dbReference>
<name>A0A813FJZ6_POLGL</name>
<evidence type="ECO:0000256" key="3">
    <source>
        <dbReference type="ARBA" id="ARBA00022692"/>
    </source>
</evidence>
<dbReference type="InterPro" id="IPR044770">
    <property type="entry name" value="MFS_spinster-like"/>
</dbReference>
<evidence type="ECO:0000256" key="7">
    <source>
        <dbReference type="SAM" id="Phobius"/>
    </source>
</evidence>
<feature type="transmembrane region" description="Helical" evidence="7">
    <location>
        <begin position="210"/>
        <end position="234"/>
    </location>
</feature>
<dbReference type="Proteomes" id="UP000654075">
    <property type="component" value="Unassembled WGS sequence"/>
</dbReference>
<comment type="similarity">
    <text evidence="6">Belongs to the major facilitator superfamily. Spinster (TC 2.A.1.49) family.</text>
</comment>
<dbReference type="Pfam" id="PF07690">
    <property type="entry name" value="MFS_1"/>
    <property type="match status" value="1"/>
</dbReference>
<keyword evidence="4 7" id="KW-1133">Transmembrane helix</keyword>
<proteinExistence type="inferred from homology"/>
<keyword evidence="2" id="KW-0813">Transport</keyword>
<keyword evidence="10" id="KW-1185">Reference proteome</keyword>
<feature type="transmembrane region" description="Helical" evidence="7">
    <location>
        <begin position="348"/>
        <end position="369"/>
    </location>
</feature>
<evidence type="ECO:0000256" key="4">
    <source>
        <dbReference type="ARBA" id="ARBA00022989"/>
    </source>
</evidence>
<organism evidence="9 10">
    <name type="scientific">Polarella glacialis</name>
    <name type="common">Dinoflagellate</name>
    <dbReference type="NCBI Taxonomy" id="89957"/>
    <lineage>
        <taxon>Eukaryota</taxon>
        <taxon>Sar</taxon>
        <taxon>Alveolata</taxon>
        <taxon>Dinophyceae</taxon>
        <taxon>Suessiales</taxon>
        <taxon>Suessiaceae</taxon>
        <taxon>Polarella</taxon>
    </lineage>
</organism>
<feature type="domain" description="Major facilitator superfamily (MFS) profile" evidence="8">
    <location>
        <begin position="4"/>
        <end position="413"/>
    </location>
</feature>
<feature type="transmembrane region" description="Helical" evidence="7">
    <location>
        <begin position="390"/>
        <end position="409"/>
    </location>
</feature>
<protein>
    <recommendedName>
        <fullName evidence="8">Major facilitator superfamily (MFS) profile domain-containing protein</fullName>
    </recommendedName>
</protein>
<feature type="transmembrane region" description="Helical" evidence="7">
    <location>
        <begin position="40"/>
        <end position="58"/>
    </location>
</feature>
<evidence type="ECO:0000256" key="5">
    <source>
        <dbReference type="ARBA" id="ARBA00023136"/>
    </source>
</evidence>
<comment type="caution">
    <text evidence="9">The sequence shown here is derived from an EMBL/GenBank/DDBJ whole genome shotgun (WGS) entry which is preliminary data.</text>
</comment>
<dbReference type="Gene3D" id="1.20.1250.20">
    <property type="entry name" value="MFS general substrate transporter like domains"/>
    <property type="match status" value="2"/>
</dbReference>
<feature type="transmembrane region" description="Helical" evidence="7">
    <location>
        <begin position="280"/>
        <end position="300"/>
    </location>
</feature>
<dbReference type="EMBL" id="CAJNNV010025108">
    <property type="protein sequence ID" value="CAE8612308.1"/>
    <property type="molecule type" value="Genomic_DNA"/>
</dbReference>
<keyword evidence="3 7" id="KW-0812">Transmembrane</keyword>
<evidence type="ECO:0000256" key="1">
    <source>
        <dbReference type="ARBA" id="ARBA00004141"/>
    </source>
</evidence>
<dbReference type="GO" id="GO:0016020">
    <property type="term" value="C:membrane"/>
    <property type="evidence" value="ECO:0007669"/>
    <property type="project" value="UniProtKB-SubCell"/>
</dbReference>
<sequence>MVSIQLCTALANLVDGIDLGLFPSTFKSLETELHFTPAELGMLSMVGSLASCLSSVVWGCIAESYNRKRVFVVSTAMLGLMTLGTSRVDSFWSMAWMRIAAGFFVAATLPITQSLVAEAVPKNGLGVAFGTLAFASHLSGAGAAQLAARLSWRTAYRVMGTGTLGLSLFIWTFMPDVDAGVSRGASKLSLREWLNVEATKVRMVFQKRTFLALLAGGIVGCVPWHALSFSMMYFQSFGFSAMDVGNMMALQGVGRAMGSYMGGYLGDVLAAKSPLHGRAFMAQITISLGMLVLLFPLYLLPWSTEYYNSYAASLFLFGFVSTWCNPGVDRPLWAELVHPDSRGTIVAWWTFIAGSFGSICGAPLVGWLAQAALGYRPGGGGQNTEALSEALLLCTMLPWALCFVAYSAIHCTYQLDVPQAKQKKDEPEFICLGRID</sequence>
<gene>
    <name evidence="9" type="ORF">PGLA1383_LOCUS30106</name>
</gene>
<reference evidence="9" key="1">
    <citation type="submission" date="2021-02" db="EMBL/GenBank/DDBJ databases">
        <authorList>
            <person name="Dougan E. K."/>
            <person name="Rhodes N."/>
            <person name="Thang M."/>
            <person name="Chan C."/>
        </authorList>
    </citation>
    <scope>NUCLEOTIDE SEQUENCE</scope>
</reference>
<dbReference type="OrthoDB" id="440755at2759"/>
<dbReference type="SUPFAM" id="SSF103473">
    <property type="entry name" value="MFS general substrate transporter"/>
    <property type="match status" value="1"/>
</dbReference>
<evidence type="ECO:0000313" key="10">
    <source>
        <dbReference type="Proteomes" id="UP000654075"/>
    </source>
</evidence>
<comment type="subcellular location">
    <subcellularLocation>
        <location evidence="1">Membrane</location>
        <topology evidence="1">Multi-pass membrane protein</topology>
    </subcellularLocation>
</comment>
<feature type="transmembrane region" description="Helical" evidence="7">
    <location>
        <begin position="124"/>
        <end position="148"/>
    </location>
</feature>
<evidence type="ECO:0000313" key="9">
    <source>
        <dbReference type="EMBL" id="CAE8612308.1"/>
    </source>
</evidence>
<keyword evidence="5 7" id="KW-0472">Membrane</keyword>
<dbReference type="InterPro" id="IPR036259">
    <property type="entry name" value="MFS_trans_sf"/>
</dbReference>
<dbReference type="GO" id="GO:0022857">
    <property type="term" value="F:transmembrane transporter activity"/>
    <property type="evidence" value="ECO:0007669"/>
    <property type="project" value="InterPro"/>
</dbReference>
<dbReference type="AlphaFoldDB" id="A0A813FJZ6"/>
<evidence type="ECO:0000256" key="2">
    <source>
        <dbReference type="ARBA" id="ARBA00022448"/>
    </source>
</evidence>
<feature type="transmembrane region" description="Helical" evidence="7">
    <location>
        <begin position="94"/>
        <end position="112"/>
    </location>
</feature>
<evidence type="ECO:0000259" key="8">
    <source>
        <dbReference type="PROSITE" id="PS50850"/>
    </source>
</evidence>
<dbReference type="OMA" id="DEPEFIC"/>
<dbReference type="PANTHER" id="PTHR23505">
    <property type="entry name" value="SPINSTER"/>
    <property type="match status" value="1"/>
</dbReference>
<feature type="transmembrane region" description="Helical" evidence="7">
    <location>
        <begin position="154"/>
        <end position="174"/>
    </location>
</feature>
<dbReference type="PROSITE" id="PS50850">
    <property type="entry name" value="MFS"/>
    <property type="match status" value="1"/>
</dbReference>
<dbReference type="PANTHER" id="PTHR23505:SF52">
    <property type="entry name" value="MAJOR FACILITATOR SUPERFAMILY PROTEIN"/>
    <property type="match status" value="1"/>
</dbReference>